<comment type="caution">
    <text evidence="4">The sequence shown here is derived from an EMBL/GenBank/DDBJ whole genome shotgun (WGS) entry which is preliminary data.</text>
</comment>
<evidence type="ECO:0000313" key="4">
    <source>
        <dbReference type="EMBL" id="KKL93819.1"/>
    </source>
</evidence>
<dbReference type="InterPro" id="IPR036381">
    <property type="entry name" value="Tus_dom1"/>
</dbReference>
<reference evidence="4" key="1">
    <citation type="journal article" date="2015" name="Nature">
        <title>Complex archaea that bridge the gap between prokaryotes and eukaryotes.</title>
        <authorList>
            <person name="Spang A."/>
            <person name="Saw J.H."/>
            <person name="Jorgensen S.L."/>
            <person name="Zaremba-Niedzwiedzka K."/>
            <person name="Martijn J."/>
            <person name="Lind A.E."/>
            <person name="van Eijk R."/>
            <person name="Schleper C."/>
            <person name="Guy L."/>
            <person name="Ettema T.J."/>
        </authorList>
    </citation>
    <scope>NUCLEOTIDE SEQUENCE</scope>
</reference>
<dbReference type="InterPro" id="IPR008865">
    <property type="entry name" value="DNA_replication_term_site-bd"/>
</dbReference>
<evidence type="ECO:0000256" key="1">
    <source>
        <dbReference type="ARBA" id="ARBA00022490"/>
    </source>
</evidence>
<name>A0A0F9G502_9ZZZZ</name>
<dbReference type="Gene3D" id="3.30.54.10">
    <property type="match status" value="1"/>
</dbReference>
<evidence type="ECO:0000256" key="3">
    <source>
        <dbReference type="ARBA" id="ARBA00023125"/>
    </source>
</evidence>
<keyword evidence="1" id="KW-0963">Cytoplasm</keyword>
<dbReference type="GO" id="GO:0005737">
    <property type="term" value="C:cytoplasm"/>
    <property type="evidence" value="ECO:0007669"/>
    <property type="project" value="InterPro"/>
</dbReference>
<dbReference type="EMBL" id="LAZR01019091">
    <property type="protein sequence ID" value="KKL93819.1"/>
    <property type="molecule type" value="Genomic_DNA"/>
</dbReference>
<dbReference type="Gene3D" id="3.50.14.10">
    <property type="entry name" value="Replication terminator Tus, domain 1 superfamily/Replication terminator Tus"/>
    <property type="match status" value="1"/>
</dbReference>
<keyword evidence="2" id="KW-0235">DNA replication</keyword>
<dbReference type="GO" id="GO:0006274">
    <property type="term" value="P:DNA replication termination"/>
    <property type="evidence" value="ECO:0007669"/>
    <property type="project" value="InterPro"/>
</dbReference>
<dbReference type="GO" id="GO:0003677">
    <property type="term" value="F:DNA binding"/>
    <property type="evidence" value="ECO:0007669"/>
    <property type="project" value="UniProtKB-KW"/>
</dbReference>
<feature type="non-terminal residue" evidence="4">
    <location>
        <position position="1"/>
    </location>
</feature>
<evidence type="ECO:0008006" key="5">
    <source>
        <dbReference type="Google" id="ProtNLM"/>
    </source>
</evidence>
<dbReference type="AlphaFoldDB" id="A0A0F9G502"/>
<sequence>GLVREQLNAADINQSQSFNIARVPKQDEALPRTRIEVDKLDFNESRARALAALTDWYGEHDYSTKIVHRTPGALCVHTENPEALQAAIEQCNTIKVELQNTIRDLGPRNDRFELIHARHHMMILPQLTRRFTALLCPPDIRSVTFSWGFKTEIKKLTLDEACSVLERQKERKPVADHDGVHWDTRIDAEIARLRSLPAGTELRHRRPLNVRPLANIRFVLTEQQKEERHLKMINGERVNQPTIGREAHTPIVLINPRNAVKLGDLETYQAETRGNRKQRSGKITANDPLTQLAPIFAVVGGKR</sequence>
<evidence type="ECO:0000256" key="2">
    <source>
        <dbReference type="ARBA" id="ARBA00022705"/>
    </source>
</evidence>
<protein>
    <recommendedName>
        <fullName evidence="5">DNA replication terminus site-binding protein</fullName>
    </recommendedName>
</protein>
<dbReference type="SUPFAM" id="SSF56596">
    <property type="entry name" value="Replication terminator protein (Tus)"/>
    <property type="match status" value="1"/>
</dbReference>
<accession>A0A0F9G502</accession>
<dbReference type="InterPro" id="IPR036384">
    <property type="entry name" value="Tus_sf"/>
</dbReference>
<keyword evidence="3" id="KW-0238">DNA-binding</keyword>
<proteinExistence type="predicted"/>
<organism evidence="4">
    <name type="scientific">marine sediment metagenome</name>
    <dbReference type="NCBI Taxonomy" id="412755"/>
    <lineage>
        <taxon>unclassified sequences</taxon>
        <taxon>metagenomes</taxon>
        <taxon>ecological metagenomes</taxon>
    </lineage>
</organism>
<gene>
    <name evidence="4" type="ORF">LCGC14_1870890</name>
</gene>
<dbReference type="Pfam" id="PF05472">
    <property type="entry name" value="Ter"/>
    <property type="match status" value="1"/>
</dbReference>